<dbReference type="InParanoid" id="A8PFX6"/>
<feature type="domain" description="DUF6593" evidence="1">
    <location>
        <begin position="8"/>
        <end position="177"/>
    </location>
</feature>
<organism evidence="2 3">
    <name type="scientific">Coprinopsis cinerea (strain Okayama-7 / 130 / ATCC MYA-4618 / FGSC 9003)</name>
    <name type="common">Inky cap fungus</name>
    <name type="synonym">Hormographiella aspergillata</name>
    <dbReference type="NCBI Taxonomy" id="240176"/>
    <lineage>
        <taxon>Eukaryota</taxon>
        <taxon>Fungi</taxon>
        <taxon>Dikarya</taxon>
        <taxon>Basidiomycota</taxon>
        <taxon>Agaricomycotina</taxon>
        <taxon>Agaricomycetes</taxon>
        <taxon>Agaricomycetidae</taxon>
        <taxon>Agaricales</taxon>
        <taxon>Agaricineae</taxon>
        <taxon>Psathyrellaceae</taxon>
        <taxon>Coprinopsis</taxon>
    </lineage>
</organism>
<dbReference type="Proteomes" id="UP000001861">
    <property type="component" value="Unassembled WGS sequence"/>
</dbReference>
<reference evidence="2 3" key="1">
    <citation type="journal article" date="2010" name="Proc. Natl. Acad. Sci. U.S.A.">
        <title>Insights into evolution of multicellular fungi from the assembled chromosomes of the mushroom Coprinopsis cinerea (Coprinus cinereus).</title>
        <authorList>
            <person name="Stajich J.E."/>
            <person name="Wilke S.K."/>
            <person name="Ahren D."/>
            <person name="Au C.H."/>
            <person name="Birren B.W."/>
            <person name="Borodovsky M."/>
            <person name="Burns C."/>
            <person name="Canback B."/>
            <person name="Casselton L.A."/>
            <person name="Cheng C.K."/>
            <person name="Deng J."/>
            <person name="Dietrich F.S."/>
            <person name="Fargo D.C."/>
            <person name="Farman M.L."/>
            <person name="Gathman A.C."/>
            <person name="Goldberg J."/>
            <person name="Guigo R."/>
            <person name="Hoegger P.J."/>
            <person name="Hooker J.B."/>
            <person name="Huggins A."/>
            <person name="James T.Y."/>
            <person name="Kamada T."/>
            <person name="Kilaru S."/>
            <person name="Kodira C."/>
            <person name="Kues U."/>
            <person name="Kupfer D."/>
            <person name="Kwan H.S."/>
            <person name="Lomsadze A."/>
            <person name="Li W."/>
            <person name="Lilly W.W."/>
            <person name="Ma L.J."/>
            <person name="Mackey A.J."/>
            <person name="Manning G."/>
            <person name="Martin F."/>
            <person name="Muraguchi H."/>
            <person name="Natvig D.O."/>
            <person name="Palmerini H."/>
            <person name="Ramesh M.A."/>
            <person name="Rehmeyer C.J."/>
            <person name="Roe B.A."/>
            <person name="Shenoy N."/>
            <person name="Stanke M."/>
            <person name="Ter-Hovhannisyan V."/>
            <person name="Tunlid A."/>
            <person name="Velagapudi R."/>
            <person name="Vision T.J."/>
            <person name="Zeng Q."/>
            <person name="Zolan M.E."/>
            <person name="Pukkila P.J."/>
        </authorList>
    </citation>
    <scope>NUCLEOTIDE SEQUENCE [LARGE SCALE GENOMIC DNA]</scope>
    <source>
        <strain evidence="3">Okayama-7 / 130 / ATCC MYA-4618 / FGSC 9003</strain>
    </source>
</reference>
<evidence type="ECO:0000259" key="1">
    <source>
        <dbReference type="Pfam" id="PF20236"/>
    </source>
</evidence>
<dbReference type="Pfam" id="PF20236">
    <property type="entry name" value="DUF6593"/>
    <property type="match status" value="1"/>
</dbReference>
<dbReference type="RefSeq" id="XP_001841040.1">
    <property type="nucleotide sequence ID" value="XM_001840988.1"/>
</dbReference>
<dbReference type="OMA" id="FITRRPA"/>
<dbReference type="InterPro" id="IPR046528">
    <property type="entry name" value="DUF6593"/>
</dbReference>
<dbReference type="OrthoDB" id="3360976at2759"/>
<dbReference type="VEuPathDB" id="FungiDB:CC1G_04884"/>
<evidence type="ECO:0000313" key="2">
    <source>
        <dbReference type="EMBL" id="EAU80774.1"/>
    </source>
</evidence>
<evidence type="ECO:0000313" key="3">
    <source>
        <dbReference type="Proteomes" id="UP000001861"/>
    </source>
</evidence>
<protein>
    <recommendedName>
        <fullName evidence="1">DUF6593 domain-containing protein</fullName>
    </recommendedName>
</protein>
<proteinExistence type="predicted"/>
<dbReference type="AlphaFoldDB" id="A8PFX6"/>
<dbReference type="EMBL" id="AACS02000002">
    <property type="protein sequence ID" value="EAU80774.1"/>
    <property type="molecule type" value="Genomic_DNA"/>
</dbReference>
<sequence length="186" mass="21444">MLLTLTTNDPYHANYCTEEGQVIYKVESPFKLVGRKATIDKIVPNDTPEGAQGEPDMQDRFTRIGLVEFNTVTSSKITWENVIHDTSKFFRKESMGWLGRDRIFTGPDGKEYRWLLRNSKPELVLNDDERTLVAKYHQKHHGVVQDPRPASLEILPPGEHMVDLIIVTLVYIELLRRNRERAAKSP</sequence>
<dbReference type="KEGG" id="cci:CC1G_04884"/>
<keyword evidence="3" id="KW-1185">Reference proteome</keyword>
<accession>A8PFX6</accession>
<dbReference type="STRING" id="240176.A8PFX6"/>
<name>A8PFX6_COPC7</name>
<comment type="caution">
    <text evidence="2">The sequence shown here is derived from an EMBL/GenBank/DDBJ whole genome shotgun (WGS) entry which is preliminary data.</text>
</comment>
<gene>
    <name evidence="2" type="ORF">CC1G_04884</name>
</gene>
<dbReference type="eggNOG" id="ENOG502SU8B">
    <property type="taxonomic scope" value="Eukaryota"/>
</dbReference>
<dbReference type="GeneID" id="6017699"/>